<dbReference type="InterPro" id="IPR019757">
    <property type="entry name" value="Pept_S26A_signal_pept_1_Lys-AS"/>
</dbReference>
<keyword evidence="7" id="KW-0812">Transmembrane</keyword>
<keyword evidence="10" id="KW-1185">Reference proteome</keyword>
<dbReference type="Proteomes" id="UP000195305">
    <property type="component" value="Unassembled WGS sequence"/>
</dbReference>
<keyword evidence="5 7" id="KW-0378">Hydrolase</keyword>
<evidence type="ECO:0000256" key="1">
    <source>
        <dbReference type="ARBA" id="ARBA00000677"/>
    </source>
</evidence>
<comment type="catalytic activity">
    <reaction evidence="1 7">
        <text>Cleavage of hydrophobic, N-terminal signal or leader sequences from secreted and periplasmic proteins.</text>
        <dbReference type="EC" id="3.4.21.89"/>
    </reaction>
</comment>
<dbReference type="RefSeq" id="WP_087360346.1">
    <property type="nucleotide sequence ID" value="NZ_NFLJ01000061.1"/>
</dbReference>
<dbReference type="PROSITE" id="PS00761">
    <property type="entry name" value="SPASE_I_3"/>
    <property type="match status" value="1"/>
</dbReference>
<dbReference type="InterPro" id="IPR019533">
    <property type="entry name" value="Peptidase_S26"/>
</dbReference>
<feature type="domain" description="Peptidase S26" evidence="8">
    <location>
        <begin position="11"/>
        <end position="165"/>
    </location>
</feature>
<evidence type="ECO:0000259" key="8">
    <source>
        <dbReference type="Pfam" id="PF10502"/>
    </source>
</evidence>
<dbReference type="InterPro" id="IPR000223">
    <property type="entry name" value="Pept_S26A_signal_pept_1"/>
</dbReference>
<dbReference type="SUPFAM" id="SSF51306">
    <property type="entry name" value="LexA/Signal peptidase"/>
    <property type="match status" value="1"/>
</dbReference>
<evidence type="ECO:0000256" key="7">
    <source>
        <dbReference type="RuleBase" id="RU362042"/>
    </source>
</evidence>
<feature type="active site" evidence="6">
    <location>
        <position position="40"/>
    </location>
</feature>
<dbReference type="EMBL" id="NFLJ01000061">
    <property type="protein sequence ID" value="OUQ31004.1"/>
    <property type="molecule type" value="Genomic_DNA"/>
</dbReference>
<dbReference type="GO" id="GO:0005886">
    <property type="term" value="C:plasma membrane"/>
    <property type="evidence" value="ECO:0007669"/>
    <property type="project" value="UniProtKB-SubCell"/>
</dbReference>
<comment type="similarity">
    <text evidence="3 7">Belongs to the peptidase S26 family.</text>
</comment>
<keyword evidence="7" id="KW-1133">Transmembrane helix</keyword>
<evidence type="ECO:0000256" key="3">
    <source>
        <dbReference type="ARBA" id="ARBA00009370"/>
    </source>
</evidence>
<proteinExistence type="inferred from homology"/>
<keyword evidence="7" id="KW-0645">Protease</keyword>
<accession>A0A1Y4SMA6</accession>
<dbReference type="Gene3D" id="2.10.109.10">
    <property type="entry name" value="Umud Fragment, subunit A"/>
    <property type="match status" value="1"/>
</dbReference>
<name>A0A1Y4SMA6_9FIRM</name>
<dbReference type="PRINTS" id="PR00727">
    <property type="entry name" value="LEADERPTASE"/>
</dbReference>
<evidence type="ECO:0000256" key="4">
    <source>
        <dbReference type="ARBA" id="ARBA00013208"/>
    </source>
</evidence>
<dbReference type="NCBIfam" id="TIGR02227">
    <property type="entry name" value="sigpep_I_bact"/>
    <property type="match status" value="1"/>
</dbReference>
<evidence type="ECO:0000313" key="9">
    <source>
        <dbReference type="EMBL" id="OUQ31004.1"/>
    </source>
</evidence>
<dbReference type="Pfam" id="PF10502">
    <property type="entry name" value="Peptidase_S26"/>
    <property type="match status" value="1"/>
</dbReference>
<dbReference type="CDD" id="cd06530">
    <property type="entry name" value="S26_SPase_I"/>
    <property type="match status" value="1"/>
</dbReference>
<dbReference type="InterPro" id="IPR019758">
    <property type="entry name" value="Pept_S26A_signal_pept_1_CS"/>
</dbReference>
<evidence type="ECO:0000256" key="2">
    <source>
        <dbReference type="ARBA" id="ARBA00004401"/>
    </source>
</evidence>
<evidence type="ECO:0000256" key="6">
    <source>
        <dbReference type="PIRSR" id="PIRSR600223-1"/>
    </source>
</evidence>
<gene>
    <name evidence="9" type="ORF">B5E75_13615</name>
</gene>
<dbReference type="EC" id="3.4.21.89" evidence="4 7"/>
<dbReference type="AlphaFoldDB" id="A0A1Y4SMA6"/>
<dbReference type="GO" id="GO:0006465">
    <property type="term" value="P:signal peptide processing"/>
    <property type="evidence" value="ECO:0007669"/>
    <property type="project" value="InterPro"/>
</dbReference>
<dbReference type="PROSITE" id="PS00760">
    <property type="entry name" value="SPASE_I_2"/>
    <property type="match status" value="1"/>
</dbReference>
<sequence>MEKNDFKKSLFEYIKVIIITVVLTLGVLYFVQISRVVGSSMEPTYHNGDIILVDKFFYKRGQPAYNEIVVVKYHVAEGEDQIIKRIVGLPGDHLEMKDNQLYRNGQLLNEDYINEAMIQNEDFSYDIPEGKIFVMGDNRNHSVDSRNLGYIDFDEQVVGRVFWKVF</sequence>
<keyword evidence="7" id="KW-0472">Membrane</keyword>
<comment type="subcellular location">
    <subcellularLocation>
        <location evidence="2">Cell membrane</location>
        <topology evidence="2">Single-pass type II membrane protein</topology>
    </subcellularLocation>
    <subcellularLocation>
        <location evidence="7">Membrane</location>
        <topology evidence="7">Single-pass type II membrane protein</topology>
    </subcellularLocation>
</comment>
<evidence type="ECO:0000313" key="10">
    <source>
        <dbReference type="Proteomes" id="UP000195305"/>
    </source>
</evidence>
<dbReference type="GO" id="GO:0009003">
    <property type="term" value="F:signal peptidase activity"/>
    <property type="evidence" value="ECO:0007669"/>
    <property type="project" value="UniProtKB-EC"/>
</dbReference>
<feature type="active site" evidence="6">
    <location>
        <position position="84"/>
    </location>
</feature>
<reference evidence="9 10" key="1">
    <citation type="journal article" date="2018" name="BMC Genomics">
        <title>Whole genome sequencing and function prediction of 133 gut anaerobes isolated from chicken caecum in pure cultures.</title>
        <authorList>
            <person name="Medvecky M."/>
            <person name="Cejkova D."/>
            <person name="Polansky O."/>
            <person name="Karasova D."/>
            <person name="Kubasova T."/>
            <person name="Cizek A."/>
            <person name="Rychlik I."/>
        </authorList>
    </citation>
    <scope>NUCLEOTIDE SEQUENCE [LARGE SCALE GENOMIC DNA]</scope>
    <source>
        <strain evidence="9 10">An13</strain>
    </source>
</reference>
<organism evidence="9 10">
    <name type="scientific">Massilimicrobiota timonensis</name>
    <dbReference type="NCBI Taxonomy" id="1776392"/>
    <lineage>
        <taxon>Bacteria</taxon>
        <taxon>Bacillati</taxon>
        <taxon>Bacillota</taxon>
        <taxon>Erysipelotrichia</taxon>
        <taxon>Erysipelotrichales</taxon>
        <taxon>Erysipelotrichaceae</taxon>
        <taxon>Massilimicrobiota</taxon>
    </lineage>
</organism>
<evidence type="ECO:0000256" key="5">
    <source>
        <dbReference type="ARBA" id="ARBA00022801"/>
    </source>
</evidence>
<dbReference type="OrthoDB" id="9802919at2"/>
<dbReference type="PANTHER" id="PTHR43390:SF1">
    <property type="entry name" value="CHLOROPLAST PROCESSING PEPTIDASE"/>
    <property type="match status" value="1"/>
</dbReference>
<dbReference type="PANTHER" id="PTHR43390">
    <property type="entry name" value="SIGNAL PEPTIDASE I"/>
    <property type="match status" value="1"/>
</dbReference>
<dbReference type="InterPro" id="IPR036286">
    <property type="entry name" value="LexA/Signal_pep-like_sf"/>
</dbReference>
<feature type="transmembrane region" description="Helical" evidence="7">
    <location>
        <begin position="12"/>
        <end position="31"/>
    </location>
</feature>
<protein>
    <recommendedName>
        <fullName evidence="4 7">Signal peptidase I</fullName>
        <ecNumber evidence="4 7">3.4.21.89</ecNumber>
    </recommendedName>
</protein>
<comment type="caution">
    <text evidence="9">The sequence shown here is derived from an EMBL/GenBank/DDBJ whole genome shotgun (WGS) entry which is preliminary data.</text>
</comment>
<dbReference type="GO" id="GO:0004252">
    <property type="term" value="F:serine-type endopeptidase activity"/>
    <property type="evidence" value="ECO:0007669"/>
    <property type="project" value="InterPro"/>
</dbReference>